<proteinExistence type="predicted"/>
<dbReference type="Proteomes" id="UP000887013">
    <property type="component" value="Unassembled WGS sequence"/>
</dbReference>
<dbReference type="EMBL" id="BMAW01056245">
    <property type="protein sequence ID" value="GFT04897.1"/>
    <property type="molecule type" value="Genomic_DNA"/>
</dbReference>
<reference evidence="1" key="1">
    <citation type="submission" date="2020-08" db="EMBL/GenBank/DDBJ databases">
        <title>Multicomponent nature underlies the extraordinary mechanical properties of spider dragline silk.</title>
        <authorList>
            <person name="Kono N."/>
            <person name="Nakamura H."/>
            <person name="Mori M."/>
            <person name="Yoshida Y."/>
            <person name="Ohtoshi R."/>
            <person name="Malay A.D."/>
            <person name="Moran D.A.P."/>
            <person name="Tomita M."/>
            <person name="Numata K."/>
            <person name="Arakawa K."/>
        </authorList>
    </citation>
    <scope>NUCLEOTIDE SEQUENCE</scope>
</reference>
<evidence type="ECO:0000313" key="2">
    <source>
        <dbReference type="Proteomes" id="UP000887013"/>
    </source>
</evidence>
<comment type="caution">
    <text evidence="1">The sequence shown here is derived from an EMBL/GenBank/DDBJ whole genome shotgun (WGS) entry which is preliminary data.</text>
</comment>
<accession>A0A8X6TDN5</accession>
<protein>
    <submittedName>
        <fullName evidence="1">Uncharacterized protein</fullName>
    </submittedName>
</protein>
<name>A0A8X6TDN5_NEPPI</name>
<sequence>MEQVNALKISLAFEIEQLKNQIRAEIVNTTKSNQPESSDDGFTTKTR</sequence>
<keyword evidence="2" id="KW-1185">Reference proteome</keyword>
<organism evidence="1 2">
    <name type="scientific">Nephila pilipes</name>
    <name type="common">Giant wood spider</name>
    <name type="synonym">Nephila maculata</name>
    <dbReference type="NCBI Taxonomy" id="299642"/>
    <lineage>
        <taxon>Eukaryota</taxon>
        <taxon>Metazoa</taxon>
        <taxon>Ecdysozoa</taxon>
        <taxon>Arthropoda</taxon>
        <taxon>Chelicerata</taxon>
        <taxon>Arachnida</taxon>
        <taxon>Araneae</taxon>
        <taxon>Araneomorphae</taxon>
        <taxon>Entelegynae</taxon>
        <taxon>Araneoidea</taxon>
        <taxon>Nephilidae</taxon>
        <taxon>Nephila</taxon>
    </lineage>
</organism>
<gene>
    <name evidence="1" type="ORF">NPIL_115431</name>
</gene>
<dbReference type="AlphaFoldDB" id="A0A8X6TDN5"/>
<feature type="non-terminal residue" evidence="1">
    <location>
        <position position="47"/>
    </location>
</feature>
<evidence type="ECO:0000313" key="1">
    <source>
        <dbReference type="EMBL" id="GFT04897.1"/>
    </source>
</evidence>